<keyword evidence="8" id="KW-1185">Reference proteome</keyword>
<evidence type="ECO:0000256" key="3">
    <source>
        <dbReference type="ARBA" id="ARBA00022692"/>
    </source>
</evidence>
<evidence type="ECO:0000256" key="1">
    <source>
        <dbReference type="ARBA" id="ARBA00004141"/>
    </source>
</evidence>
<name>A0A4Y7T888_COPMI</name>
<reference evidence="7 8" key="1">
    <citation type="journal article" date="2019" name="Nat. Ecol. Evol.">
        <title>Megaphylogeny resolves global patterns of mushroom evolution.</title>
        <authorList>
            <person name="Varga T."/>
            <person name="Krizsan K."/>
            <person name="Foldi C."/>
            <person name="Dima B."/>
            <person name="Sanchez-Garcia M."/>
            <person name="Sanchez-Ramirez S."/>
            <person name="Szollosi G.J."/>
            <person name="Szarkandi J.G."/>
            <person name="Papp V."/>
            <person name="Albert L."/>
            <person name="Andreopoulos W."/>
            <person name="Angelini C."/>
            <person name="Antonin V."/>
            <person name="Barry K.W."/>
            <person name="Bougher N.L."/>
            <person name="Buchanan P."/>
            <person name="Buyck B."/>
            <person name="Bense V."/>
            <person name="Catcheside P."/>
            <person name="Chovatia M."/>
            <person name="Cooper J."/>
            <person name="Damon W."/>
            <person name="Desjardin D."/>
            <person name="Finy P."/>
            <person name="Geml J."/>
            <person name="Haridas S."/>
            <person name="Hughes K."/>
            <person name="Justo A."/>
            <person name="Karasinski D."/>
            <person name="Kautmanova I."/>
            <person name="Kiss B."/>
            <person name="Kocsube S."/>
            <person name="Kotiranta H."/>
            <person name="LaButti K.M."/>
            <person name="Lechner B.E."/>
            <person name="Liimatainen K."/>
            <person name="Lipzen A."/>
            <person name="Lukacs Z."/>
            <person name="Mihaltcheva S."/>
            <person name="Morgado L.N."/>
            <person name="Niskanen T."/>
            <person name="Noordeloos M.E."/>
            <person name="Ohm R.A."/>
            <person name="Ortiz-Santana B."/>
            <person name="Ovrebo C."/>
            <person name="Racz N."/>
            <person name="Riley R."/>
            <person name="Savchenko A."/>
            <person name="Shiryaev A."/>
            <person name="Soop K."/>
            <person name="Spirin V."/>
            <person name="Szebenyi C."/>
            <person name="Tomsovsky M."/>
            <person name="Tulloss R.E."/>
            <person name="Uehling J."/>
            <person name="Grigoriev I.V."/>
            <person name="Vagvolgyi C."/>
            <person name="Papp T."/>
            <person name="Martin F.M."/>
            <person name="Miettinen O."/>
            <person name="Hibbett D.S."/>
            <person name="Nagy L.G."/>
        </authorList>
    </citation>
    <scope>NUCLEOTIDE SEQUENCE [LARGE SCALE GENOMIC DNA]</scope>
    <source>
        <strain evidence="7 8">FP101781</strain>
    </source>
</reference>
<dbReference type="Pfam" id="PF07690">
    <property type="entry name" value="MFS_1"/>
    <property type="match status" value="1"/>
</dbReference>
<dbReference type="Gene3D" id="1.20.1250.20">
    <property type="entry name" value="MFS general substrate transporter like domains"/>
    <property type="match status" value="1"/>
</dbReference>
<organism evidence="7 8">
    <name type="scientific">Coprinellus micaceus</name>
    <name type="common">Glistening ink-cap mushroom</name>
    <name type="synonym">Coprinus micaceus</name>
    <dbReference type="NCBI Taxonomy" id="71717"/>
    <lineage>
        <taxon>Eukaryota</taxon>
        <taxon>Fungi</taxon>
        <taxon>Dikarya</taxon>
        <taxon>Basidiomycota</taxon>
        <taxon>Agaricomycotina</taxon>
        <taxon>Agaricomycetes</taxon>
        <taxon>Agaricomycetidae</taxon>
        <taxon>Agaricales</taxon>
        <taxon>Agaricineae</taxon>
        <taxon>Psathyrellaceae</taxon>
        <taxon>Coprinellus</taxon>
    </lineage>
</organism>
<feature type="transmembrane region" description="Helical" evidence="6">
    <location>
        <begin position="295"/>
        <end position="313"/>
    </location>
</feature>
<evidence type="ECO:0000256" key="5">
    <source>
        <dbReference type="ARBA" id="ARBA00023136"/>
    </source>
</evidence>
<dbReference type="AlphaFoldDB" id="A0A4Y7T888"/>
<accession>A0A4Y7T888</accession>
<comment type="subcellular location">
    <subcellularLocation>
        <location evidence="1">Membrane</location>
        <topology evidence="1">Multi-pass membrane protein</topology>
    </subcellularLocation>
</comment>
<evidence type="ECO:0000256" key="4">
    <source>
        <dbReference type="ARBA" id="ARBA00022989"/>
    </source>
</evidence>
<keyword evidence="2" id="KW-0813">Transport</keyword>
<feature type="transmembrane region" description="Helical" evidence="6">
    <location>
        <begin position="104"/>
        <end position="124"/>
    </location>
</feature>
<dbReference type="EMBL" id="QPFP01000023">
    <property type="protein sequence ID" value="TEB30320.1"/>
    <property type="molecule type" value="Genomic_DNA"/>
</dbReference>
<gene>
    <name evidence="7" type="ORF">FA13DRAFT_1733620</name>
</gene>
<dbReference type="GO" id="GO:0022857">
    <property type="term" value="F:transmembrane transporter activity"/>
    <property type="evidence" value="ECO:0007669"/>
    <property type="project" value="InterPro"/>
</dbReference>
<dbReference type="GO" id="GO:0016020">
    <property type="term" value="C:membrane"/>
    <property type="evidence" value="ECO:0007669"/>
    <property type="project" value="UniProtKB-SubCell"/>
</dbReference>
<sequence length="413" mass="45424">METGVNDKAIQAQAGFEEASPAYLLTLEDSVQKQFIKRTIRRVHCTRSCVIDRNNLGMARVAGMDHDLKLSAGARYSIVSCLFFIPYILLQLPSNVVLRKVGAVNWLTFCVTTWGVVQLSMGFVKSWGTLALCRTLLGVLEVRACPIQLAVPALASFYISSVVLGGFSAVLTYAITLLGGEHGIAAWRWIFIVEGVITIGFGVIGWFFLPDFPDQNRFLTAEQTGIILSRVETDRGDSVPDDFTTQKVYGHLRDWKIWAFGLMHFCSTIPVYAINFFLTNILIGMGWGMESCSAPPYLVALPATIVGLLLVSVSPRPSWKYVGTYTIGSGDSLCLILLSRQNNVVSHSKRGVTMAVPDAPGYLPGIYTTLGCQVLLLLLLGVTTIHFKERNIQVQQCPRAIPIEGKVGFEYTL</sequence>
<keyword evidence="3 6" id="KW-0812">Transmembrane</keyword>
<dbReference type="PANTHER" id="PTHR43791">
    <property type="entry name" value="PERMEASE-RELATED"/>
    <property type="match status" value="1"/>
</dbReference>
<feature type="transmembrane region" description="Helical" evidence="6">
    <location>
        <begin position="257"/>
        <end position="283"/>
    </location>
</feature>
<dbReference type="SUPFAM" id="SSF103473">
    <property type="entry name" value="MFS general substrate transporter"/>
    <property type="match status" value="1"/>
</dbReference>
<evidence type="ECO:0000313" key="7">
    <source>
        <dbReference type="EMBL" id="TEB30320.1"/>
    </source>
</evidence>
<feature type="transmembrane region" description="Helical" evidence="6">
    <location>
        <begin position="366"/>
        <end position="387"/>
    </location>
</feature>
<proteinExistence type="predicted"/>
<keyword evidence="5 6" id="KW-0472">Membrane</keyword>
<feature type="transmembrane region" description="Helical" evidence="6">
    <location>
        <begin position="157"/>
        <end position="177"/>
    </location>
</feature>
<dbReference type="Proteomes" id="UP000298030">
    <property type="component" value="Unassembled WGS sequence"/>
</dbReference>
<feature type="transmembrane region" description="Helical" evidence="6">
    <location>
        <begin position="74"/>
        <end position="92"/>
    </location>
</feature>
<protein>
    <submittedName>
        <fullName evidence="7">MFS general substrate transporter</fullName>
    </submittedName>
</protein>
<comment type="caution">
    <text evidence="7">The sequence shown here is derived from an EMBL/GenBank/DDBJ whole genome shotgun (WGS) entry which is preliminary data.</text>
</comment>
<keyword evidence="4 6" id="KW-1133">Transmembrane helix</keyword>
<dbReference type="STRING" id="71717.A0A4Y7T888"/>
<dbReference type="PANTHER" id="PTHR43791:SF3">
    <property type="entry name" value="MAJOR FACILITATOR SUPERFAMILY (MFS) PROFILE DOMAIN-CONTAINING PROTEIN"/>
    <property type="match status" value="1"/>
</dbReference>
<dbReference type="OrthoDB" id="3639251at2759"/>
<evidence type="ECO:0000313" key="8">
    <source>
        <dbReference type="Proteomes" id="UP000298030"/>
    </source>
</evidence>
<evidence type="ECO:0000256" key="6">
    <source>
        <dbReference type="SAM" id="Phobius"/>
    </source>
</evidence>
<feature type="transmembrane region" description="Helical" evidence="6">
    <location>
        <begin position="189"/>
        <end position="209"/>
    </location>
</feature>
<evidence type="ECO:0000256" key="2">
    <source>
        <dbReference type="ARBA" id="ARBA00022448"/>
    </source>
</evidence>
<dbReference type="InterPro" id="IPR011701">
    <property type="entry name" value="MFS"/>
</dbReference>
<dbReference type="InterPro" id="IPR036259">
    <property type="entry name" value="MFS_trans_sf"/>
</dbReference>